<comment type="caution">
    <text evidence="4">The sequence shown here is derived from an EMBL/GenBank/DDBJ whole genome shotgun (WGS) entry which is preliminary data.</text>
</comment>
<evidence type="ECO:0000313" key="4">
    <source>
        <dbReference type="EMBL" id="KAK2147442.1"/>
    </source>
</evidence>
<evidence type="ECO:0000313" key="5">
    <source>
        <dbReference type="Proteomes" id="UP001208570"/>
    </source>
</evidence>
<accession>A0AAD9MVL5</accession>
<gene>
    <name evidence="4" type="ORF">LSH36_552g00010</name>
</gene>
<dbReference type="EMBL" id="JAODUP010000552">
    <property type="protein sequence ID" value="KAK2147442.1"/>
    <property type="molecule type" value="Genomic_DNA"/>
</dbReference>
<evidence type="ECO:0000256" key="1">
    <source>
        <dbReference type="ARBA" id="ARBA00004123"/>
    </source>
</evidence>
<reference evidence="4" key="1">
    <citation type="journal article" date="2023" name="Mol. Biol. Evol.">
        <title>Third-Generation Sequencing Reveals the Adaptive Role of the Epigenome in Three Deep-Sea Polychaetes.</title>
        <authorList>
            <person name="Perez M."/>
            <person name="Aroh O."/>
            <person name="Sun Y."/>
            <person name="Lan Y."/>
            <person name="Juniper S.K."/>
            <person name="Young C.R."/>
            <person name="Angers B."/>
            <person name="Qian P.Y."/>
        </authorList>
    </citation>
    <scope>NUCLEOTIDE SEQUENCE</scope>
    <source>
        <strain evidence="4">P08H-3</strain>
    </source>
</reference>
<organism evidence="4 5">
    <name type="scientific">Paralvinella palmiformis</name>
    <dbReference type="NCBI Taxonomy" id="53620"/>
    <lineage>
        <taxon>Eukaryota</taxon>
        <taxon>Metazoa</taxon>
        <taxon>Spiralia</taxon>
        <taxon>Lophotrochozoa</taxon>
        <taxon>Annelida</taxon>
        <taxon>Polychaeta</taxon>
        <taxon>Sedentaria</taxon>
        <taxon>Canalipalpata</taxon>
        <taxon>Terebellida</taxon>
        <taxon>Terebelliformia</taxon>
        <taxon>Alvinellidae</taxon>
        <taxon>Paralvinella</taxon>
    </lineage>
</organism>
<evidence type="ECO:0000256" key="3">
    <source>
        <dbReference type="SAM" id="MobiDB-lite"/>
    </source>
</evidence>
<comment type="subcellular location">
    <subcellularLocation>
        <location evidence="1">Nucleus</location>
    </subcellularLocation>
</comment>
<dbReference type="AlphaFoldDB" id="A0AAD9MVL5"/>
<evidence type="ECO:0000256" key="2">
    <source>
        <dbReference type="ARBA" id="ARBA00023242"/>
    </source>
</evidence>
<evidence type="ECO:0008006" key="6">
    <source>
        <dbReference type="Google" id="ProtNLM"/>
    </source>
</evidence>
<sequence length="224" mass="23213">MPTLPSCRCSGHPGMAMRGMTPPGRMPGPMNPANFGGMRGPPPNSMGPGPGAMPPMSMTGGGQPNRPWPPNSTGGPPGPGPGAPGTPIMASPQDSTHSGDNIYGMMKGPGMPGNIPGQQQFPMSGPEPMAPIGPDLPPVMNGDGIGEGMKHSPHNGPGTPRDDLPPVSAAGDMAGYNMPFQDNVNDQNESAEILKIKRSMQEEAKRFEKDTPTDPSHPDYGFMQ</sequence>
<feature type="compositionally biased region" description="Basic and acidic residues" evidence="3">
    <location>
        <begin position="199"/>
        <end position="212"/>
    </location>
</feature>
<feature type="region of interest" description="Disordered" evidence="3">
    <location>
        <begin position="1"/>
        <end position="128"/>
    </location>
</feature>
<feature type="region of interest" description="Disordered" evidence="3">
    <location>
        <begin position="199"/>
        <end position="224"/>
    </location>
</feature>
<dbReference type="PANTHER" id="PTHR12610:SF12">
    <property type="entry name" value="SEQUENCE-SPECIFIC SINGLE-STRANDED DNA-BINDING PROTEIN, ISOFORM D"/>
    <property type="match status" value="1"/>
</dbReference>
<feature type="region of interest" description="Disordered" evidence="3">
    <location>
        <begin position="144"/>
        <end position="186"/>
    </location>
</feature>
<keyword evidence="2" id="KW-0539">Nucleus</keyword>
<keyword evidence="5" id="KW-1185">Reference proteome</keyword>
<name>A0AAD9MVL5_9ANNE</name>
<dbReference type="Pfam" id="PF04503">
    <property type="entry name" value="SSDP"/>
    <property type="match status" value="1"/>
</dbReference>
<feature type="compositionally biased region" description="Low complexity" evidence="3">
    <location>
        <begin position="13"/>
        <end position="23"/>
    </location>
</feature>
<feature type="compositionally biased region" description="Pro residues" evidence="3">
    <location>
        <begin position="66"/>
        <end position="84"/>
    </location>
</feature>
<dbReference type="GO" id="GO:0005634">
    <property type="term" value="C:nucleus"/>
    <property type="evidence" value="ECO:0007669"/>
    <property type="project" value="UniProtKB-SubCell"/>
</dbReference>
<dbReference type="Proteomes" id="UP001208570">
    <property type="component" value="Unassembled WGS sequence"/>
</dbReference>
<protein>
    <recommendedName>
        <fullName evidence="6">Single-stranded DNA-binding protein 3</fullName>
    </recommendedName>
</protein>
<proteinExistence type="predicted"/>
<dbReference type="GO" id="GO:0045944">
    <property type="term" value="P:positive regulation of transcription by RNA polymerase II"/>
    <property type="evidence" value="ECO:0007669"/>
    <property type="project" value="TreeGrafter"/>
</dbReference>
<dbReference type="PANTHER" id="PTHR12610">
    <property type="entry name" value="SINGLE STRANDED DNA BINDING PROTEIN"/>
    <property type="match status" value="1"/>
</dbReference>